<dbReference type="EMBL" id="JBHSNW010000021">
    <property type="protein sequence ID" value="MFC5819849.1"/>
    <property type="molecule type" value="Genomic_DNA"/>
</dbReference>
<accession>A0ABW1C2M8</accession>
<reference evidence="2" key="1">
    <citation type="journal article" date="2019" name="Int. J. Syst. Evol. Microbiol.">
        <title>The Global Catalogue of Microorganisms (GCM) 10K type strain sequencing project: providing services to taxonomists for standard genome sequencing and annotation.</title>
        <authorList>
            <consortium name="The Broad Institute Genomics Platform"/>
            <consortium name="The Broad Institute Genome Sequencing Center for Infectious Disease"/>
            <person name="Wu L."/>
            <person name="Ma J."/>
        </authorList>
    </citation>
    <scope>NUCLEOTIDE SEQUENCE [LARGE SCALE GENOMIC DNA]</scope>
    <source>
        <strain evidence="2">CGMCC 4.7106</strain>
    </source>
</reference>
<dbReference type="Proteomes" id="UP001596096">
    <property type="component" value="Unassembled WGS sequence"/>
</dbReference>
<keyword evidence="2" id="KW-1185">Reference proteome</keyword>
<organism evidence="1 2">
    <name type="scientific">Nonomuraea harbinensis</name>
    <dbReference type="NCBI Taxonomy" id="1286938"/>
    <lineage>
        <taxon>Bacteria</taxon>
        <taxon>Bacillati</taxon>
        <taxon>Actinomycetota</taxon>
        <taxon>Actinomycetes</taxon>
        <taxon>Streptosporangiales</taxon>
        <taxon>Streptosporangiaceae</taxon>
        <taxon>Nonomuraea</taxon>
    </lineage>
</organism>
<evidence type="ECO:0000313" key="2">
    <source>
        <dbReference type="Proteomes" id="UP001596096"/>
    </source>
</evidence>
<comment type="caution">
    <text evidence="1">The sequence shown here is derived from an EMBL/GenBank/DDBJ whole genome shotgun (WGS) entry which is preliminary data.</text>
</comment>
<dbReference type="NCBIfam" id="TIGR04267">
    <property type="entry name" value="mod_HExxH"/>
    <property type="match status" value="1"/>
</dbReference>
<protein>
    <submittedName>
        <fullName evidence="1">HEXXH motif domain-containing protein</fullName>
    </submittedName>
</protein>
<evidence type="ECO:0000313" key="1">
    <source>
        <dbReference type="EMBL" id="MFC5819849.1"/>
    </source>
</evidence>
<name>A0ABW1C2M8_9ACTN</name>
<gene>
    <name evidence="1" type="ORF">ACFPUY_32530</name>
</gene>
<dbReference type="RefSeq" id="WP_219545348.1">
    <property type="nucleotide sequence ID" value="NZ_JAHKRN010000015.1"/>
</dbReference>
<sequence length="417" mass="45892">MNPRVHRLPDDILARLASGGGGAEAARQLVAAERSKHRLLVLGVVRLAGSHPAVGRAYDLLAEVEKHAPRAVESVIAHPAVGAWASHVIRSRETADFSGSVQLGALAAVAAIRACRPVRVEVPAPDGRIMLPSLGEIVIPGKADLVDLHLHADGTVEVGGRRVNVHDDEGQFWRPLRRIGVGGFSLWVDDLDPFRWSPDNVPDDRLSTAELDIWREYLQVSWQVLKARHWTLADETAEIVSVLTPITGPEYRMNSATARDRFGAIGMSTPHEWRWLAYTFAHEVQHAKLGAVLDILELLEPDDGGYYAPWRPDPRPLAGLLQGVYAHVGVAGFWRRERAHDTDQQAHVEFAHWRQAAYEATGTLLDSGRLTAPGERFVTAMRSTLADWMAESVPRTALAAADERAAAHREAWLARNT</sequence>
<proteinExistence type="predicted"/>
<dbReference type="InterPro" id="IPR026337">
    <property type="entry name" value="AKG_HExxH"/>
</dbReference>